<comment type="similarity">
    <text evidence="1">Belongs to the adenylyl cyclase class-3 family.</text>
</comment>
<dbReference type="Proteomes" id="UP000321805">
    <property type="component" value="Chromosome"/>
</dbReference>
<dbReference type="PROSITE" id="PS50125">
    <property type="entry name" value="GUANYLATE_CYCLASE_2"/>
    <property type="match status" value="1"/>
</dbReference>
<dbReference type="GO" id="GO:0006171">
    <property type="term" value="P:cAMP biosynthetic process"/>
    <property type="evidence" value="ECO:0007669"/>
    <property type="project" value="TreeGrafter"/>
</dbReference>
<dbReference type="CDD" id="cd07302">
    <property type="entry name" value="CHD"/>
    <property type="match status" value="1"/>
</dbReference>
<gene>
    <name evidence="3" type="ORF">FSW04_15785</name>
</gene>
<dbReference type="InterPro" id="IPR050697">
    <property type="entry name" value="Adenylyl/Guanylyl_Cyclase_3/4"/>
</dbReference>
<dbReference type="Pfam" id="PF16701">
    <property type="entry name" value="Ad_Cy_reg"/>
    <property type="match status" value="1"/>
</dbReference>
<dbReference type="RefSeq" id="WP_146920930.1">
    <property type="nucleotide sequence ID" value="NZ_CP042430.1"/>
</dbReference>
<dbReference type="Pfam" id="PF00211">
    <property type="entry name" value="Guanylate_cyc"/>
    <property type="match status" value="1"/>
</dbReference>
<dbReference type="GO" id="GO:0004016">
    <property type="term" value="F:adenylate cyclase activity"/>
    <property type="evidence" value="ECO:0007669"/>
    <property type="project" value="UniProtKB-ARBA"/>
</dbReference>
<name>A0A5B8U7A3_9ACTN</name>
<dbReference type="InterPro" id="IPR029787">
    <property type="entry name" value="Nucleotide_cyclase"/>
</dbReference>
<feature type="domain" description="Guanylate cyclase" evidence="2">
    <location>
        <begin position="213"/>
        <end position="324"/>
    </location>
</feature>
<evidence type="ECO:0000313" key="3">
    <source>
        <dbReference type="EMBL" id="QEC48890.1"/>
    </source>
</evidence>
<dbReference type="InterPro" id="IPR001054">
    <property type="entry name" value="A/G_cyclase"/>
</dbReference>
<evidence type="ECO:0000256" key="1">
    <source>
        <dbReference type="ARBA" id="ARBA00005381"/>
    </source>
</evidence>
<sequence length="375" mass="40093">MDAAIDFEGEGFYEGLDAAAAAERRELLAWLQDQGFSPDELRRAQRRGLLLFLAAEREVGGEPRYTAQEVADLSGADPELLTRLRRAHGLPLPEADAVELSELDLESAAMSRRFAAIGLTEEQMVGTTRVIGRSLATAAAAMRAVMLETVLEPGTSERELAERYAAGVHQVMPLVGPMVQQMMRMHLRNMLQSEALGASERASGTLPGARDTTVAFADLVGFTRLGEEVPAEDLGLVAERLFSIARELVEPPVRLVKTIGDAVLLTAAEPADLVRTSLDLVEATETAGAGGDFPQVRVGLAHGPAVARGGDVFGRAVNLSSRVTGIARAGSVLATREVRDAARDEFAWSAAHARRIKGLPDPVPLYRARRLAAGS</sequence>
<evidence type="ECO:0000259" key="2">
    <source>
        <dbReference type="PROSITE" id="PS50125"/>
    </source>
</evidence>
<dbReference type="InterPro" id="IPR032026">
    <property type="entry name" value="Ad_Cy_reg"/>
</dbReference>
<dbReference type="Gene3D" id="3.30.70.1230">
    <property type="entry name" value="Nucleotide cyclase"/>
    <property type="match status" value="1"/>
</dbReference>
<dbReference type="EMBL" id="CP042430">
    <property type="protein sequence ID" value="QEC48890.1"/>
    <property type="molecule type" value="Genomic_DNA"/>
</dbReference>
<evidence type="ECO:0000313" key="4">
    <source>
        <dbReference type="Proteomes" id="UP000321805"/>
    </source>
</evidence>
<dbReference type="GO" id="GO:0035556">
    <property type="term" value="P:intracellular signal transduction"/>
    <property type="evidence" value="ECO:0007669"/>
    <property type="project" value="InterPro"/>
</dbReference>
<dbReference type="OrthoDB" id="310836at2"/>
<proteinExistence type="inferred from homology"/>
<dbReference type="PANTHER" id="PTHR43081:SF19">
    <property type="entry name" value="PH-SENSITIVE ADENYLATE CYCLASE RV1264"/>
    <property type="match status" value="1"/>
</dbReference>
<accession>A0A5B8U7A3</accession>
<keyword evidence="4" id="KW-1185">Reference proteome</keyword>
<dbReference type="PANTHER" id="PTHR43081">
    <property type="entry name" value="ADENYLATE CYCLASE, TERMINAL-DIFFERENTIATION SPECIFIC-RELATED"/>
    <property type="match status" value="1"/>
</dbReference>
<dbReference type="KEGG" id="bsol:FSW04_15785"/>
<dbReference type="SUPFAM" id="SSF55073">
    <property type="entry name" value="Nucleotide cyclase"/>
    <property type="match status" value="1"/>
</dbReference>
<dbReference type="SMART" id="SM00044">
    <property type="entry name" value="CYCc"/>
    <property type="match status" value="1"/>
</dbReference>
<reference evidence="3 4" key="1">
    <citation type="journal article" date="2018" name="J. Microbiol.">
        <title>Baekduia soli gen. nov., sp. nov., a novel bacterium isolated from the soil of Baekdu Mountain and proposal of a novel family name, Baekduiaceae fam. nov.</title>
        <authorList>
            <person name="An D.S."/>
            <person name="Siddiqi M.Z."/>
            <person name="Kim K.H."/>
            <person name="Yu H.S."/>
            <person name="Im W.T."/>
        </authorList>
    </citation>
    <scope>NUCLEOTIDE SEQUENCE [LARGE SCALE GENOMIC DNA]</scope>
    <source>
        <strain evidence="3 4">BR7-21</strain>
    </source>
</reference>
<protein>
    <submittedName>
        <fullName evidence="3">Adenylate/guanylate cyclase domain-containing protein</fullName>
    </submittedName>
</protein>
<dbReference type="AlphaFoldDB" id="A0A5B8U7A3"/>
<organism evidence="3 4">
    <name type="scientific">Baekduia soli</name>
    <dbReference type="NCBI Taxonomy" id="496014"/>
    <lineage>
        <taxon>Bacteria</taxon>
        <taxon>Bacillati</taxon>
        <taxon>Actinomycetota</taxon>
        <taxon>Thermoleophilia</taxon>
        <taxon>Solirubrobacterales</taxon>
        <taxon>Baekduiaceae</taxon>
        <taxon>Baekduia</taxon>
    </lineage>
</organism>